<dbReference type="SUPFAM" id="SSF52833">
    <property type="entry name" value="Thioredoxin-like"/>
    <property type="match status" value="1"/>
</dbReference>
<keyword evidence="8" id="KW-0676">Redox-active center</keyword>
<dbReference type="Gene3D" id="3.40.30.10">
    <property type="entry name" value="Glutaredoxin"/>
    <property type="match status" value="1"/>
</dbReference>
<evidence type="ECO:0000256" key="2">
    <source>
        <dbReference type="ARBA" id="ARBA00011245"/>
    </source>
</evidence>
<evidence type="ECO:0000256" key="1">
    <source>
        <dbReference type="ARBA" id="ARBA00003330"/>
    </source>
</evidence>
<reference evidence="15 16" key="1">
    <citation type="submission" date="2023-12" db="EMBL/GenBank/DDBJ databases">
        <title>Baltic Sea Cyanobacteria.</title>
        <authorList>
            <person name="Delbaje E."/>
            <person name="Fewer D.P."/>
            <person name="Shishido T.K."/>
        </authorList>
    </citation>
    <scope>NUCLEOTIDE SEQUENCE [LARGE SCALE GENOMIC DNA]</scope>
    <source>
        <strain evidence="15 16">UHCC 0139</strain>
    </source>
</reference>
<dbReference type="EMBL" id="JAYGHX010000002">
    <property type="protein sequence ID" value="MEA5390435.1"/>
    <property type="molecule type" value="Genomic_DNA"/>
</dbReference>
<feature type="region of interest" description="Disordered" evidence="13">
    <location>
        <begin position="1"/>
        <end position="24"/>
    </location>
</feature>
<dbReference type="EC" id="1.11.1.24" evidence="3"/>
<comment type="caution">
    <text evidence="15">The sequence shown here is derived from an EMBL/GenBank/DDBJ whole genome shotgun (WGS) entry which is preliminary data.</text>
</comment>
<evidence type="ECO:0000256" key="10">
    <source>
        <dbReference type="ARBA" id="ARBA00038489"/>
    </source>
</evidence>
<evidence type="ECO:0000256" key="13">
    <source>
        <dbReference type="SAM" id="MobiDB-lite"/>
    </source>
</evidence>
<dbReference type="RefSeq" id="WP_323304538.1">
    <property type="nucleotide sequence ID" value="NZ_JAYGHX010000002.1"/>
</dbReference>
<dbReference type="Pfam" id="PF00578">
    <property type="entry name" value="AhpC-TSA"/>
    <property type="match status" value="1"/>
</dbReference>
<evidence type="ECO:0000313" key="16">
    <source>
        <dbReference type="Proteomes" id="UP001304461"/>
    </source>
</evidence>
<dbReference type="GO" id="GO:0140824">
    <property type="term" value="F:thioredoxin-dependent peroxiredoxin activity"/>
    <property type="evidence" value="ECO:0007669"/>
    <property type="project" value="UniProtKB-EC"/>
</dbReference>
<dbReference type="PANTHER" id="PTHR42801:SF4">
    <property type="entry name" value="AHPC_TSA FAMILY PROTEIN"/>
    <property type="match status" value="1"/>
</dbReference>
<evidence type="ECO:0000256" key="8">
    <source>
        <dbReference type="ARBA" id="ARBA00023284"/>
    </source>
</evidence>
<evidence type="ECO:0000256" key="7">
    <source>
        <dbReference type="ARBA" id="ARBA00023157"/>
    </source>
</evidence>
<evidence type="ECO:0000256" key="6">
    <source>
        <dbReference type="ARBA" id="ARBA00023002"/>
    </source>
</evidence>
<dbReference type="InterPro" id="IPR000866">
    <property type="entry name" value="AhpC/TSA"/>
</dbReference>
<sequence>MAPALAPGDTAPLIALPDQDGTERRSDRLEGKALVLFFYPKDETPGCTMEACAFRDSYADLQALRAEVWGVSGDDAASHRRFANRHRLPFPLLVDGGNRLRKAFGVPSVLGLLPGRVTYVIDGTGVIRHVFNNLLDGPAHRREALDALRGLQAS</sequence>
<organism evidence="15 16">
    <name type="scientific">Cyanobium gracile UHCC 0139</name>
    <dbReference type="NCBI Taxonomy" id="3110308"/>
    <lineage>
        <taxon>Bacteria</taxon>
        <taxon>Bacillati</taxon>
        <taxon>Cyanobacteriota</taxon>
        <taxon>Cyanophyceae</taxon>
        <taxon>Synechococcales</taxon>
        <taxon>Prochlorococcaceae</taxon>
        <taxon>Cyanobium</taxon>
    </lineage>
</organism>
<evidence type="ECO:0000259" key="14">
    <source>
        <dbReference type="PROSITE" id="PS51352"/>
    </source>
</evidence>
<keyword evidence="4 15" id="KW-0575">Peroxidase</keyword>
<keyword evidence="6 15" id="KW-0560">Oxidoreductase</keyword>
<comment type="function">
    <text evidence="1">Thiol-specific peroxidase that catalyzes the reduction of hydrogen peroxide and organic hydroperoxides to water and alcohols, respectively. Plays a role in cell protection against oxidative stress by detoxifying peroxides and as sensor of hydrogen peroxide-mediated signaling events.</text>
</comment>
<dbReference type="Proteomes" id="UP001304461">
    <property type="component" value="Unassembled WGS sequence"/>
</dbReference>
<accession>A0ABU5RRN3</accession>
<dbReference type="CDD" id="cd03017">
    <property type="entry name" value="PRX_BCP"/>
    <property type="match status" value="1"/>
</dbReference>
<evidence type="ECO:0000256" key="11">
    <source>
        <dbReference type="ARBA" id="ARBA00041373"/>
    </source>
</evidence>
<keyword evidence="5" id="KW-0049">Antioxidant</keyword>
<dbReference type="InterPro" id="IPR024706">
    <property type="entry name" value="Peroxiredoxin_AhpC-typ"/>
</dbReference>
<dbReference type="PANTHER" id="PTHR42801">
    <property type="entry name" value="THIOREDOXIN-DEPENDENT PEROXIDE REDUCTASE"/>
    <property type="match status" value="1"/>
</dbReference>
<comment type="subunit">
    <text evidence="2">Monomer.</text>
</comment>
<dbReference type="InterPro" id="IPR036249">
    <property type="entry name" value="Thioredoxin-like_sf"/>
</dbReference>
<evidence type="ECO:0000256" key="5">
    <source>
        <dbReference type="ARBA" id="ARBA00022862"/>
    </source>
</evidence>
<comment type="similarity">
    <text evidence="10">Belongs to the peroxiredoxin family. BCP/PrxQ subfamily.</text>
</comment>
<gene>
    <name evidence="15" type="ORF">VB738_04075</name>
</gene>
<protein>
    <recommendedName>
        <fullName evidence="3">thioredoxin-dependent peroxiredoxin</fullName>
        <ecNumber evidence="3">1.11.1.24</ecNumber>
    </recommendedName>
    <alternativeName>
        <fullName evidence="11">Bacterioferritin comigratory protein</fullName>
    </alternativeName>
    <alternativeName>
        <fullName evidence="9">Thioredoxin peroxidase</fullName>
    </alternativeName>
</protein>
<keyword evidence="7" id="KW-1015">Disulfide bond</keyword>
<dbReference type="PIRSF" id="PIRSF000239">
    <property type="entry name" value="AHPC"/>
    <property type="match status" value="1"/>
</dbReference>
<keyword evidence="16" id="KW-1185">Reference proteome</keyword>
<evidence type="ECO:0000256" key="12">
    <source>
        <dbReference type="ARBA" id="ARBA00049091"/>
    </source>
</evidence>
<evidence type="ECO:0000313" key="15">
    <source>
        <dbReference type="EMBL" id="MEA5390435.1"/>
    </source>
</evidence>
<evidence type="ECO:0000256" key="4">
    <source>
        <dbReference type="ARBA" id="ARBA00022559"/>
    </source>
</evidence>
<evidence type="ECO:0000256" key="3">
    <source>
        <dbReference type="ARBA" id="ARBA00013017"/>
    </source>
</evidence>
<dbReference type="InterPro" id="IPR050924">
    <property type="entry name" value="Peroxiredoxin_BCP/PrxQ"/>
</dbReference>
<proteinExistence type="inferred from homology"/>
<comment type="catalytic activity">
    <reaction evidence="12">
        <text>a hydroperoxide + [thioredoxin]-dithiol = an alcohol + [thioredoxin]-disulfide + H2O</text>
        <dbReference type="Rhea" id="RHEA:62620"/>
        <dbReference type="Rhea" id="RHEA-COMP:10698"/>
        <dbReference type="Rhea" id="RHEA-COMP:10700"/>
        <dbReference type="ChEBI" id="CHEBI:15377"/>
        <dbReference type="ChEBI" id="CHEBI:29950"/>
        <dbReference type="ChEBI" id="CHEBI:30879"/>
        <dbReference type="ChEBI" id="CHEBI:35924"/>
        <dbReference type="ChEBI" id="CHEBI:50058"/>
        <dbReference type="EC" id="1.11.1.24"/>
    </reaction>
</comment>
<feature type="domain" description="Thioredoxin" evidence="14">
    <location>
        <begin position="5"/>
        <end position="153"/>
    </location>
</feature>
<dbReference type="PROSITE" id="PS51352">
    <property type="entry name" value="THIOREDOXIN_2"/>
    <property type="match status" value="1"/>
</dbReference>
<dbReference type="InterPro" id="IPR013766">
    <property type="entry name" value="Thioredoxin_domain"/>
</dbReference>
<name>A0ABU5RRN3_9CYAN</name>
<evidence type="ECO:0000256" key="9">
    <source>
        <dbReference type="ARBA" id="ARBA00032824"/>
    </source>
</evidence>